<evidence type="ECO:0000313" key="9">
    <source>
        <dbReference type="Proteomes" id="UP000588098"/>
    </source>
</evidence>
<dbReference type="Proteomes" id="UP000588098">
    <property type="component" value="Unassembled WGS sequence"/>
</dbReference>
<dbReference type="PRINTS" id="PR01217">
    <property type="entry name" value="PRICHEXTENSN"/>
</dbReference>
<name>A0A7W9UZZ2_9ACTN</name>
<reference evidence="8 9" key="1">
    <citation type="submission" date="2020-08" db="EMBL/GenBank/DDBJ databases">
        <title>Genomic Encyclopedia of Type Strains, Phase III (KMG-III): the genomes of soil and plant-associated and newly described type strains.</title>
        <authorList>
            <person name="Whitman W."/>
        </authorList>
    </citation>
    <scope>NUCLEOTIDE SEQUENCE [LARGE SCALE GENOMIC DNA]</scope>
    <source>
        <strain evidence="8 9">CECT 8305</strain>
    </source>
</reference>
<feature type="compositionally biased region" description="Low complexity" evidence="6">
    <location>
        <begin position="438"/>
        <end position="457"/>
    </location>
</feature>
<keyword evidence="3" id="KW-0731">Sigma factor</keyword>
<comment type="caution">
    <text evidence="8">The sequence shown here is derived from an EMBL/GenBank/DDBJ whole genome shotgun (WGS) entry which is preliminary data.</text>
</comment>
<organism evidence="8 9">
    <name type="scientific">Streptomyces zagrosensis</name>
    <dbReference type="NCBI Taxonomy" id="1042984"/>
    <lineage>
        <taxon>Bacteria</taxon>
        <taxon>Bacillati</taxon>
        <taxon>Actinomycetota</taxon>
        <taxon>Actinomycetes</taxon>
        <taxon>Kitasatosporales</taxon>
        <taxon>Streptomycetaceae</taxon>
        <taxon>Streptomyces</taxon>
    </lineage>
</organism>
<keyword evidence="9" id="KW-1185">Reference proteome</keyword>
<sequence length="539" mass="54868">MTKASPAPDPGPDTAAYARLYEKEHPRLVAYARSLTGNAWVAEDLVAEAHFRVWRRLRTGHHIDNVSAYLTTTVRHLSWSTAGRSSREIPRDPAGAGAQGPGLPEEQAVGQDPAQRVAYVDLLARVMGQLPERWVKALWLAEAEDQPLESVGRQIGANSAATAVLLHRAREGMRQAFLRAQPGAPSSPTCAVHWERMPAHVRGADSPRQAESIALHVEKCAECRDRLAVLAQANTRLPALVGPALLVLFAGGGAKFLAPLLGVGAMGAAGAGGVGGSATGGAGGQPVAGALKSVRHLLRGQLGQAGPVAATVAGAGVVAVAGIAVAVGLLLSGGGDSAPRQRAQAPAAATSESAGQRPADPAPGTEGAPRDDVKRSAAPTLSASASASASAPGVQAPGSPSTVPPAPTAPRPPTTSAAPPHQAPSTPPREQQPTRLASPTHQTSTAPTSPSPSVSEPTPSPAPPTPTPTPTVPPTDIPTPVPTPTPTPTGAPTPTPTPTSTGTPTQTPPSPSSSPTDRPTNGELVCRQLVLGWQVCWYR</sequence>
<dbReference type="InterPro" id="IPR007627">
    <property type="entry name" value="RNA_pol_sigma70_r2"/>
</dbReference>
<feature type="compositionally biased region" description="Low complexity" evidence="6">
    <location>
        <begin position="338"/>
        <end position="349"/>
    </location>
</feature>
<evidence type="ECO:0000313" key="8">
    <source>
        <dbReference type="EMBL" id="MBB5937277.1"/>
    </source>
</evidence>
<evidence type="ECO:0000256" key="4">
    <source>
        <dbReference type="ARBA" id="ARBA00023125"/>
    </source>
</evidence>
<dbReference type="GO" id="GO:0003677">
    <property type="term" value="F:DNA binding"/>
    <property type="evidence" value="ECO:0007669"/>
    <property type="project" value="UniProtKB-KW"/>
</dbReference>
<dbReference type="SUPFAM" id="SSF88659">
    <property type="entry name" value="Sigma3 and sigma4 domains of RNA polymerase sigma factors"/>
    <property type="match status" value="1"/>
</dbReference>
<dbReference type="RefSeq" id="WP_184574134.1">
    <property type="nucleotide sequence ID" value="NZ_JACHJL010000011.1"/>
</dbReference>
<feature type="region of interest" description="Disordered" evidence="6">
    <location>
        <begin position="81"/>
        <end position="111"/>
    </location>
</feature>
<evidence type="ECO:0000259" key="7">
    <source>
        <dbReference type="Pfam" id="PF04542"/>
    </source>
</evidence>
<evidence type="ECO:0000256" key="1">
    <source>
        <dbReference type="ARBA" id="ARBA00010641"/>
    </source>
</evidence>
<proteinExistence type="inferred from homology"/>
<evidence type="ECO:0000256" key="3">
    <source>
        <dbReference type="ARBA" id="ARBA00023082"/>
    </source>
</evidence>
<feature type="domain" description="RNA polymerase sigma-70 region 2" evidence="7">
    <location>
        <begin position="20"/>
        <end position="77"/>
    </location>
</feature>
<feature type="compositionally biased region" description="Pro residues" evidence="6">
    <location>
        <begin position="402"/>
        <end position="413"/>
    </location>
</feature>
<feature type="compositionally biased region" description="Polar residues" evidence="6">
    <location>
        <begin position="428"/>
        <end position="437"/>
    </location>
</feature>
<comment type="similarity">
    <text evidence="1">Belongs to the sigma-70 factor family. ECF subfamily.</text>
</comment>
<dbReference type="Gene3D" id="1.10.1740.10">
    <property type="match status" value="1"/>
</dbReference>
<accession>A0A7W9UZZ2</accession>
<dbReference type="GO" id="GO:0006352">
    <property type="term" value="P:DNA-templated transcription initiation"/>
    <property type="evidence" value="ECO:0007669"/>
    <property type="project" value="InterPro"/>
</dbReference>
<dbReference type="EMBL" id="JACHJL010000011">
    <property type="protein sequence ID" value="MBB5937277.1"/>
    <property type="molecule type" value="Genomic_DNA"/>
</dbReference>
<dbReference type="InterPro" id="IPR013324">
    <property type="entry name" value="RNA_pol_sigma_r3/r4-like"/>
</dbReference>
<dbReference type="InterPro" id="IPR039425">
    <property type="entry name" value="RNA_pol_sigma-70-like"/>
</dbReference>
<feature type="compositionally biased region" description="Low complexity" evidence="6">
    <location>
        <begin position="376"/>
        <end position="401"/>
    </location>
</feature>
<evidence type="ECO:0000256" key="6">
    <source>
        <dbReference type="SAM" id="MobiDB-lite"/>
    </source>
</evidence>
<dbReference type="SUPFAM" id="SSF88946">
    <property type="entry name" value="Sigma2 domain of RNA polymerase sigma factors"/>
    <property type="match status" value="1"/>
</dbReference>
<dbReference type="InterPro" id="IPR013325">
    <property type="entry name" value="RNA_pol_sigma_r2"/>
</dbReference>
<dbReference type="GO" id="GO:0016987">
    <property type="term" value="F:sigma factor activity"/>
    <property type="evidence" value="ECO:0007669"/>
    <property type="project" value="UniProtKB-KW"/>
</dbReference>
<keyword evidence="5" id="KW-0804">Transcription</keyword>
<evidence type="ECO:0000256" key="2">
    <source>
        <dbReference type="ARBA" id="ARBA00023015"/>
    </source>
</evidence>
<feature type="compositionally biased region" description="Low complexity" evidence="6">
    <location>
        <begin position="93"/>
        <end position="104"/>
    </location>
</feature>
<dbReference type="AlphaFoldDB" id="A0A7W9UZZ2"/>
<dbReference type="PANTHER" id="PTHR43133">
    <property type="entry name" value="RNA POLYMERASE ECF-TYPE SIGMA FACTO"/>
    <property type="match status" value="1"/>
</dbReference>
<feature type="region of interest" description="Disordered" evidence="6">
    <location>
        <begin position="336"/>
        <end position="521"/>
    </location>
</feature>
<protein>
    <submittedName>
        <fullName evidence="8">RNA polymerase sigma factor (Sigma-70 family)</fullName>
    </submittedName>
</protein>
<keyword evidence="4" id="KW-0238">DNA-binding</keyword>
<gene>
    <name evidence="8" type="ORF">FHS42_004356</name>
</gene>
<dbReference type="Pfam" id="PF04542">
    <property type="entry name" value="Sigma70_r2"/>
    <property type="match status" value="1"/>
</dbReference>
<feature type="compositionally biased region" description="Pro residues" evidence="6">
    <location>
        <begin position="458"/>
        <end position="497"/>
    </location>
</feature>
<dbReference type="PANTHER" id="PTHR43133:SF8">
    <property type="entry name" value="RNA POLYMERASE SIGMA FACTOR HI_1459-RELATED"/>
    <property type="match status" value="1"/>
</dbReference>
<keyword evidence="2" id="KW-0805">Transcription regulation</keyword>
<evidence type="ECO:0000256" key="5">
    <source>
        <dbReference type="ARBA" id="ARBA00023163"/>
    </source>
</evidence>